<evidence type="ECO:0000256" key="5">
    <source>
        <dbReference type="SAM" id="MobiDB-lite"/>
    </source>
</evidence>
<proteinExistence type="predicted"/>
<feature type="transmembrane region" description="Helical" evidence="6">
    <location>
        <begin position="138"/>
        <end position="160"/>
    </location>
</feature>
<keyword evidence="8" id="KW-1185">Reference proteome</keyword>
<dbReference type="GO" id="GO:0016020">
    <property type="term" value="C:membrane"/>
    <property type="evidence" value="ECO:0007669"/>
    <property type="project" value="UniProtKB-SubCell"/>
</dbReference>
<protein>
    <submittedName>
        <fullName evidence="7">Uncharacterized protein</fullName>
    </submittedName>
</protein>
<feature type="transmembrane region" description="Helical" evidence="6">
    <location>
        <begin position="172"/>
        <end position="193"/>
    </location>
</feature>
<dbReference type="PANTHER" id="PTHR47685">
    <property type="entry name" value="MAGNESIUM TRANSPORT PROTEIN CORA"/>
    <property type="match status" value="1"/>
</dbReference>
<sequence length="247" mass="27533">MDLNPATDENRMEERSIHQIFSDSINEIGRKDSSLFSLSYGRHDRSRDPETGPGADNTSKMMESLKDTLKKMSEQLRHIKDIRDELNILMSIARFQRKVKTTLTLQESEIASFQAQIANRQANESTKQGEESVKQGKIVLVFTLITVWFLPLSFLTSLFALDVASFMKAPAWALYIIFLVPSIFLGSAVAYVWKTQIKGFLKTLRDKANGSSKGANQGTSTARPIPSKISSRKHKGGDEESGGSPSE</sequence>
<feature type="compositionally biased region" description="Polar residues" evidence="5">
    <location>
        <begin position="209"/>
        <end position="222"/>
    </location>
</feature>
<feature type="compositionally biased region" description="Basic and acidic residues" evidence="5">
    <location>
        <begin position="41"/>
        <end position="50"/>
    </location>
</feature>
<evidence type="ECO:0000256" key="6">
    <source>
        <dbReference type="SAM" id="Phobius"/>
    </source>
</evidence>
<comment type="caution">
    <text evidence="7">The sequence shown here is derived from an EMBL/GenBank/DDBJ whole genome shotgun (WGS) entry which is preliminary data.</text>
</comment>
<evidence type="ECO:0000256" key="4">
    <source>
        <dbReference type="ARBA" id="ARBA00023136"/>
    </source>
</evidence>
<dbReference type="InterPro" id="IPR002523">
    <property type="entry name" value="MgTranspt_CorA/ZnTranspt_ZntB"/>
</dbReference>
<dbReference type="AlphaFoldDB" id="A0AAE8M2Y7"/>
<evidence type="ECO:0000313" key="8">
    <source>
        <dbReference type="Proteomes" id="UP001187734"/>
    </source>
</evidence>
<dbReference type="InterPro" id="IPR045863">
    <property type="entry name" value="CorA_TM1_TM2"/>
</dbReference>
<dbReference type="SUPFAM" id="SSF144083">
    <property type="entry name" value="Magnesium transport protein CorA, transmembrane region"/>
    <property type="match status" value="1"/>
</dbReference>
<dbReference type="GO" id="GO:0046873">
    <property type="term" value="F:metal ion transmembrane transporter activity"/>
    <property type="evidence" value="ECO:0007669"/>
    <property type="project" value="InterPro"/>
</dbReference>
<accession>A0AAE8M2Y7</accession>
<dbReference type="Gene3D" id="1.20.58.340">
    <property type="entry name" value="Magnesium transport protein CorA, transmembrane region"/>
    <property type="match status" value="1"/>
</dbReference>
<dbReference type="EMBL" id="ONZP01000093">
    <property type="protein sequence ID" value="SPJ73361.1"/>
    <property type="molecule type" value="Genomic_DNA"/>
</dbReference>
<gene>
    <name evidence="7" type="ORF">FTOL_03091</name>
</gene>
<keyword evidence="3 6" id="KW-1133">Transmembrane helix</keyword>
<evidence type="ECO:0000256" key="3">
    <source>
        <dbReference type="ARBA" id="ARBA00022989"/>
    </source>
</evidence>
<evidence type="ECO:0000313" key="7">
    <source>
        <dbReference type="EMBL" id="SPJ73361.1"/>
    </source>
</evidence>
<evidence type="ECO:0000256" key="2">
    <source>
        <dbReference type="ARBA" id="ARBA00022692"/>
    </source>
</evidence>
<comment type="subcellular location">
    <subcellularLocation>
        <location evidence="1">Membrane</location>
        <topology evidence="1">Multi-pass membrane protein</topology>
    </subcellularLocation>
</comment>
<organism evidence="7 8">
    <name type="scientific">Fusarium torulosum</name>
    <dbReference type="NCBI Taxonomy" id="33205"/>
    <lineage>
        <taxon>Eukaryota</taxon>
        <taxon>Fungi</taxon>
        <taxon>Dikarya</taxon>
        <taxon>Ascomycota</taxon>
        <taxon>Pezizomycotina</taxon>
        <taxon>Sordariomycetes</taxon>
        <taxon>Hypocreomycetidae</taxon>
        <taxon>Hypocreales</taxon>
        <taxon>Nectriaceae</taxon>
        <taxon>Fusarium</taxon>
    </lineage>
</organism>
<keyword evidence="4 6" id="KW-0472">Membrane</keyword>
<dbReference type="InterPro" id="IPR050829">
    <property type="entry name" value="CorA_MIT"/>
</dbReference>
<evidence type="ECO:0000256" key="1">
    <source>
        <dbReference type="ARBA" id="ARBA00004141"/>
    </source>
</evidence>
<keyword evidence="2 6" id="KW-0812">Transmembrane</keyword>
<reference evidence="7" key="1">
    <citation type="submission" date="2018-03" db="EMBL/GenBank/DDBJ databases">
        <authorList>
            <person name="Guldener U."/>
        </authorList>
    </citation>
    <scope>NUCLEOTIDE SEQUENCE</scope>
</reference>
<feature type="region of interest" description="Disordered" evidence="5">
    <location>
        <begin position="40"/>
        <end position="60"/>
    </location>
</feature>
<feature type="region of interest" description="Disordered" evidence="5">
    <location>
        <begin position="208"/>
        <end position="247"/>
    </location>
</feature>
<dbReference type="Proteomes" id="UP001187734">
    <property type="component" value="Unassembled WGS sequence"/>
</dbReference>
<dbReference type="Pfam" id="PF01544">
    <property type="entry name" value="CorA"/>
    <property type="match status" value="1"/>
</dbReference>
<name>A0AAE8M2Y7_9HYPO</name>
<dbReference type="PANTHER" id="PTHR47685:SF1">
    <property type="entry name" value="MAGNESIUM TRANSPORT PROTEIN CORA"/>
    <property type="match status" value="1"/>
</dbReference>